<dbReference type="Gene3D" id="3.40.50.1700">
    <property type="entry name" value="Glycoside hydrolase family 3 C-terminal domain"/>
    <property type="match status" value="1"/>
</dbReference>
<dbReference type="PANTHER" id="PTHR30480:SF13">
    <property type="entry name" value="BETA-HEXOSAMINIDASE"/>
    <property type="match status" value="1"/>
</dbReference>
<dbReference type="Pfam" id="PF00933">
    <property type="entry name" value="Glyco_hydro_3"/>
    <property type="match status" value="1"/>
</dbReference>
<comment type="similarity">
    <text evidence="2">Belongs to the glycosyl hydrolase 3 family.</text>
</comment>
<evidence type="ECO:0000313" key="10">
    <source>
        <dbReference type="Proteomes" id="UP000317893"/>
    </source>
</evidence>
<proteinExistence type="inferred from homology"/>
<dbReference type="GO" id="GO:0009254">
    <property type="term" value="P:peptidoglycan turnover"/>
    <property type="evidence" value="ECO:0007669"/>
    <property type="project" value="TreeGrafter"/>
</dbReference>
<evidence type="ECO:0000256" key="2">
    <source>
        <dbReference type="ARBA" id="ARBA00005336"/>
    </source>
</evidence>
<dbReference type="InterPro" id="IPR017853">
    <property type="entry name" value="GH"/>
</dbReference>
<evidence type="ECO:0000259" key="7">
    <source>
        <dbReference type="Pfam" id="PF00933"/>
    </source>
</evidence>
<feature type="chain" id="PRO_5039524123" description="beta-N-acetylhexosaminidase" evidence="6">
    <location>
        <begin position="31"/>
        <end position="599"/>
    </location>
</feature>
<dbReference type="AlphaFoldDB" id="A0A542E5B6"/>
<dbReference type="InterPro" id="IPR006311">
    <property type="entry name" value="TAT_signal"/>
</dbReference>
<dbReference type="EMBL" id="VFMN01000001">
    <property type="protein sequence ID" value="TQJ10525.1"/>
    <property type="molecule type" value="Genomic_DNA"/>
</dbReference>
<feature type="signal peptide" evidence="6">
    <location>
        <begin position="1"/>
        <end position="30"/>
    </location>
</feature>
<evidence type="ECO:0000256" key="1">
    <source>
        <dbReference type="ARBA" id="ARBA00001231"/>
    </source>
</evidence>
<dbReference type="PROSITE" id="PS51318">
    <property type="entry name" value="TAT"/>
    <property type="match status" value="1"/>
</dbReference>
<dbReference type="InterPro" id="IPR036881">
    <property type="entry name" value="Glyco_hydro_3_C_sf"/>
</dbReference>
<dbReference type="RefSeq" id="WP_141849739.1">
    <property type="nucleotide sequence ID" value="NZ_BAAAPR010000012.1"/>
</dbReference>
<dbReference type="OrthoDB" id="9805821at2"/>
<dbReference type="Gene3D" id="3.20.20.300">
    <property type="entry name" value="Glycoside hydrolase, family 3, N-terminal domain"/>
    <property type="match status" value="1"/>
</dbReference>
<evidence type="ECO:0000256" key="4">
    <source>
        <dbReference type="ARBA" id="ARBA00022801"/>
    </source>
</evidence>
<evidence type="ECO:0000256" key="6">
    <source>
        <dbReference type="SAM" id="SignalP"/>
    </source>
</evidence>
<comment type="catalytic activity">
    <reaction evidence="1">
        <text>Hydrolysis of terminal non-reducing N-acetyl-D-hexosamine residues in N-acetyl-beta-D-hexosaminides.</text>
        <dbReference type="EC" id="3.2.1.52"/>
    </reaction>
</comment>
<dbReference type="SUPFAM" id="SSF51445">
    <property type="entry name" value="(Trans)glycosidases"/>
    <property type="match status" value="1"/>
</dbReference>
<gene>
    <name evidence="9" type="ORF">FB458_3651</name>
</gene>
<feature type="domain" description="Glycoside hydrolase family 3 N-terminal" evidence="7">
    <location>
        <begin position="55"/>
        <end position="393"/>
    </location>
</feature>
<keyword evidence="6" id="KW-0732">Signal</keyword>
<evidence type="ECO:0000256" key="3">
    <source>
        <dbReference type="ARBA" id="ARBA00012663"/>
    </source>
</evidence>
<dbReference type="Proteomes" id="UP000317893">
    <property type="component" value="Unassembled WGS sequence"/>
</dbReference>
<name>A0A542E5B6_9MICO</name>
<protein>
    <recommendedName>
        <fullName evidence="3">beta-N-acetylhexosaminidase</fullName>
        <ecNumber evidence="3">3.2.1.52</ecNumber>
    </recommendedName>
</protein>
<accession>A0A542E5B6</accession>
<dbReference type="Pfam" id="PF01915">
    <property type="entry name" value="Glyco_hydro_3_C"/>
    <property type="match status" value="1"/>
</dbReference>
<dbReference type="InterPro" id="IPR050226">
    <property type="entry name" value="NagZ_Beta-hexosaminidase"/>
</dbReference>
<keyword evidence="10" id="KW-1185">Reference proteome</keyword>
<evidence type="ECO:0000259" key="8">
    <source>
        <dbReference type="Pfam" id="PF01915"/>
    </source>
</evidence>
<dbReference type="InterPro" id="IPR001764">
    <property type="entry name" value="Glyco_hydro_3_N"/>
</dbReference>
<keyword evidence="4" id="KW-0378">Hydrolase</keyword>
<evidence type="ECO:0000313" key="9">
    <source>
        <dbReference type="EMBL" id="TQJ10525.1"/>
    </source>
</evidence>
<dbReference type="EC" id="3.2.1.52" evidence="3"/>
<sequence length="599" mass="61152">MTAAHPTRRTVLGGLAAGAAGAALVGSAGAASAATAPPLTAAGKRWVAATLAGMTLEEKVGQLFVQYVYGPTATTADDRNTALYGVATAREAIRKYHLGGVIYFAWSDNVGGGPQQVAGLSNGLQRAALSAGAKVPLTLTIDQEQGIVTRIGPPATQFPGSMALGAGRSTADARTAARITGRELRAMGLTTDAAPDADVNVNPLNPVIGVRSFGSDPTLVSRMVTAQVGGYQQDAGISATAKHFPGHGDTATDSHTGFPVITHTKAQWETIDAPPFRAAVAADIDMIMTAHIQFPSLDASGDPATLSQPILTGLLRDELGYDGVVITDSLEMQGVRDLYGDPEVAVRALLAGVDHLLMTPSVDASFHAVLDAVGSGRLPMADLDAKVTRILSLKHRRGVVASPYVHPGAVMTVVGTPSHLATADAVSRRTTTLVRNDDGVLPLAVSGKKVLVTGYGVTTTATLGTALGGHGATTTVLSTGTAPTDATIQSAVDAAAGQDAVVVSSYKVSAYPAQKTLVDRLRATGVPVVVVAVNDPYDVAYLGDAPTYLAAYSYSPVALTAAAAVVAGAVNPSGRLPVVVPVAGDPTQTLYPFGYGLHY</sequence>
<dbReference type="SUPFAM" id="SSF52279">
    <property type="entry name" value="Beta-D-glucan exohydrolase, C-terminal domain"/>
    <property type="match status" value="1"/>
</dbReference>
<dbReference type="PANTHER" id="PTHR30480">
    <property type="entry name" value="BETA-HEXOSAMINIDASE-RELATED"/>
    <property type="match status" value="1"/>
</dbReference>
<dbReference type="InterPro" id="IPR036962">
    <property type="entry name" value="Glyco_hydro_3_N_sf"/>
</dbReference>
<organism evidence="9 10">
    <name type="scientific">Lapillicoccus jejuensis</name>
    <dbReference type="NCBI Taxonomy" id="402171"/>
    <lineage>
        <taxon>Bacteria</taxon>
        <taxon>Bacillati</taxon>
        <taxon>Actinomycetota</taxon>
        <taxon>Actinomycetes</taxon>
        <taxon>Micrococcales</taxon>
        <taxon>Intrasporangiaceae</taxon>
        <taxon>Lapillicoccus</taxon>
    </lineage>
</organism>
<dbReference type="InterPro" id="IPR002772">
    <property type="entry name" value="Glyco_hydro_3_C"/>
</dbReference>
<keyword evidence="5" id="KW-0326">Glycosidase</keyword>
<evidence type="ECO:0000256" key="5">
    <source>
        <dbReference type="ARBA" id="ARBA00023295"/>
    </source>
</evidence>
<feature type="domain" description="Glycoside hydrolase family 3 C-terminal" evidence="8">
    <location>
        <begin position="432"/>
        <end position="599"/>
    </location>
</feature>
<dbReference type="GO" id="GO:0004563">
    <property type="term" value="F:beta-N-acetylhexosaminidase activity"/>
    <property type="evidence" value="ECO:0007669"/>
    <property type="project" value="UniProtKB-EC"/>
</dbReference>
<reference evidence="9 10" key="1">
    <citation type="submission" date="2019-06" db="EMBL/GenBank/DDBJ databases">
        <title>Sequencing the genomes of 1000 actinobacteria strains.</title>
        <authorList>
            <person name="Klenk H.-P."/>
        </authorList>
    </citation>
    <scope>NUCLEOTIDE SEQUENCE [LARGE SCALE GENOMIC DNA]</scope>
    <source>
        <strain evidence="9 10">DSM 18607</strain>
    </source>
</reference>
<comment type="caution">
    <text evidence="9">The sequence shown here is derived from an EMBL/GenBank/DDBJ whole genome shotgun (WGS) entry which is preliminary data.</text>
</comment>
<dbReference type="GO" id="GO:0005975">
    <property type="term" value="P:carbohydrate metabolic process"/>
    <property type="evidence" value="ECO:0007669"/>
    <property type="project" value="InterPro"/>
</dbReference>
<dbReference type="FunFam" id="3.20.20.300:FF:000014">
    <property type="entry name" value="Beta-hexosaminidase, lipoprotein"/>
    <property type="match status" value="1"/>
</dbReference>